<reference evidence="9 10" key="1">
    <citation type="submission" date="2019-06" db="EMBL/GenBank/DDBJ databases">
        <authorList>
            <person name="Livingstone P."/>
            <person name="Whitworth D."/>
        </authorList>
    </citation>
    <scope>NUCLEOTIDE SEQUENCE [LARGE SCALE GENOMIC DNA]</scope>
    <source>
        <strain evidence="9 10">AM401</strain>
    </source>
</reference>
<dbReference type="GO" id="GO:0034040">
    <property type="term" value="F:ATPase-coupled lipid transmembrane transporter activity"/>
    <property type="evidence" value="ECO:0007669"/>
    <property type="project" value="TreeGrafter"/>
</dbReference>
<dbReference type="InterPro" id="IPR027417">
    <property type="entry name" value="P-loop_NTPase"/>
</dbReference>
<accession>A0A540WVM5</accession>
<dbReference type="SUPFAM" id="SSF52540">
    <property type="entry name" value="P-loop containing nucleoside triphosphate hydrolases"/>
    <property type="match status" value="1"/>
</dbReference>
<dbReference type="SMART" id="SM00382">
    <property type="entry name" value="AAA"/>
    <property type="match status" value="1"/>
</dbReference>
<dbReference type="InterPro" id="IPR003593">
    <property type="entry name" value="AAA+_ATPase"/>
</dbReference>
<dbReference type="InterPro" id="IPR036640">
    <property type="entry name" value="ABC1_TM_sf"/>
</dbReference>
<feature type="transmembrane region" description="Helical" evidence="7">
    <location>
        <begin position="243"/>
        <end position="264"/>
    </location>
</feature>
<evidence type="ECO:0000256" key="2">
    <source>
        <dbReference type="ARBA" id="ARBA00022692"/>
    </source>
</evidence>
<evidence type="ECO:0000259" key="8">
    <source>
        <dbReference type="PROSITE" id="PS50893"/>
    </source>
</evidence>
<evidence type="ECO:0000256" key="4">
    <source>
        <dbReference type="ARBA" id="ARBA00022840"/>
    </source>
</evidence>
<keyword evidence="6 7" id="KW-0472">Membrane</keyword>
<feature type="domain" description="ABC transporter" evidence="8">
    <location>
        <begin position="530"/>
        <end position="728"/>
    </location>
</feature>
<keyword evidence="3" id="KW-0547">Nucleotide-binding</keyword>
<comment type="caution">
    <text evidence="9">The sequence shown here is derived from an EMBL/GenBank/DDBJ whole genome shotgun (WGS) entry which is preliminary data.</text>
</comment>
<feature type="transmembrane region" description="Helical" evidence="7">
    <location>
        <begin position="433"/>
        <end position="461"/>
    </location>
</feature>
<organism evidence="9 10">
    <name type="scientific">Myxococcus llanfairpwllgwyngyllgogerychwyrndrobwllllantysiliogogogochensis</name>
    <dbReference type="NCBI Taxonomy" id="2590453"/>
    <lineage>
        <taxon>Bacteria</taxon>
        <taxon>Pseudomonadati</taxon>
        <taxon>Myxococcota</taxon>
        <taxon>Myxococcia</taxon>
        <taxon>Myxococcales</taxon>
        <taxon>Cystobacterineae</taxon>
        <taxon>Myxococcaceae</taxon>
        <taxon>Myxococcus</taxon>
    </lineage>
</organism>
<dbReference type="InterPro" id="IPR039421">
    <property type="entry name" value="Type_1_exporter"/>
</dbReference>
<dbReference type="PANTHER" id="PTHR24221:SF654">
    <property type="entry name" value="ATP-BINDING CASSETTE SUB-FAMILY B MEMBER 6"/>
    <property type="match status" value="1"/>
</dbReference>
<gene>
    <name evidence="9" type="ORF">FJV41_25880</name>
</gene>
<dbReference type="GO" id="GO:0005524">
    <property type="term" value="F:ATP binding"/>
    <property type="evidence" value="ECO:0007669"/>
    <property type="project" value="UniProtKB-KW"/>
</dbReference>
<keyword evidence="10" id="KW-1185">Reference proteome</keyword>
<evidence type="ECO:0000313" key="10">
    <source>
        <dbReference type="Proteomes" id="UP000315369"/>
    </source>
</evidence>
<dbReference type="Gene3D" id="1.20.1560.10">
    <property type="entry name" value="ABC transporter type 1, transmembrane domain"/>
    <property type="match status" value="1"/>
</dbReference>
<dbReference type="Proteomes" id="UP000315369">
    <property type="component" value="Unassembled WGS sequence"/>
</dbReference>
<dbReference type="SUPFAM" id="SSF90123">
    <property type="entry name" value="ABC transporter transmembrane region"/>
    <property type="match status" value="1"/>
</dbReference>
<dbReference type="GO" id="GO:0016887">
    <property type="term" value="F:ATP hydrolysis activity"/>
    <property type="evidence" value="ECO:0007669"/>
    <property type="project" value="InterPro"/>
</dbReference>
<feature type="transmembrane region" description="Helical" evidence="7">
    <location>
        <begin position="341"/>
        <end position="361"/>
    </location>
</feature>
<name>A0A540WVM5_9BACT</name>
<dbReference type="Pfam" id="PF00005">
    <property type="entry name" value="ABC_tran"/>
    <property type="match status" value="1"/>
</dbReference>
<dbReference type="Gene3D" id="3.40.50.300">
    <property type="entry name" value="P-loop containing nucleotide triphosphate hydrolases"/>
    <property type="match status" value="1"/>
</dbReference>
<dbReference type="PROSITE" id="PS00211">
    <property type="entry name" value="ABC_TRANSPORTER_1"/>
    <property type="match status" value="1"/>
</dbReference>
<dbReference type="OrthoDB" id="5510295at2"/>
<dbReference type="RefSeq" id="WP_141645225.1">
    <property type="nucleotide sequence ID" value="NZ_VIFM01000114.1"/>
</dbReference>
<dbReference type="InterPro" id="IPR017871">
    <property type="entry name" value="ABC_transporter-like_CS"/>
</dbReference>
<protein>
    <submittedName>
        <fullName evidence="9">ABC transporter ATP-binding protein</fullName>
    </submittedName>
</protein>
<evidence type="ECO:0000256" key="1">
    <source>
        <dbReference type="ARBA" id="ARBA00004651"/>
    </source>
</evidence>
<keyword evidence="4 9" id="KW-0067">ATP-binding</keyword>
<feature type="transmembrane region" description="Helical" evidence="7">
    <location>
        <begin position="210"/>
        <end position="231"/>
    </location>
</feature>
<dbReference type="EMBL" id="VIFM01000114">
    <property type="protein sequence ID" value="TQF13056.1"/>
    <property type="molecule type" value="Genomic_DNA"/>
</dbReference>
<dbReference type="GO" id="GO:0005886">
    <property type="term" value="C:plasma membrane"/>
    <property type="evidence" value="ECO:0007669"/>
    <property type="project" value="UniProtKB-SubCell"/>
</dbReference>
<evidence type="ECO:0000313" key="9">
    <source>
        <dbReference type="EMBL" id="TQF13056.1"/>
    </source>
</evidence>
<evidence type="ECO:0000256" key="5">
    <source>
        <dbReference type="ARBA" id="ARBA00022989"/>
    </source>
</evidence>
<evidence type="ECO:0000256" key="3">
    <source>
        <dbReference type="ARBA" id="ARBA00022741"/>
    </source>
</evidence>
<dbReference type="AlphaFoldDB" id="A0A540WVM5"/>
<dbReference type="InterPro" id="IPR003439">
    <property type="entry name" value="ABC_transporter-like_ATP-bd"/>
</dbReference>
<dbReference type="PROSITE" id="PS50893">
    <property type="entry name" value="ABC_TRANSPORTER_2"/>
    <property type="match status" value="1"/>
</dbReference>
<sequence length="729" mass="77580">MTTLANELKPRAAGPLSGLAWQPRRAAEALEALALRAGLPLPRTSGRVVGGLPEDPNRLGEWLDAVAQSQGLELDLLYTRHGEVEKAIQRAAPALLDVVGDGGVQVVALLRVSPSGRTARVLAPDETVRDVPVSELTAAVQALVEFQQVDTVDRVLAGTALREPQRTLARRALMGAQLANTHLVAARTLRLPPGARLIHHLKALSAAPRLMLVLLLAVLIQVCVLAAWWLIGRGAFEGQLDQGWLWAWALMGLTAVPLQAALAWTQGTLALDLSALLRRRLLAGALSLPVDEARRGGIGEYVGRTFESAGMEQMVLAGSFTSMLAVVDLTLAASVTLSGPAGWLGLGALAACCAVLGVLVARQAMLFRGWTEARVVMTHALIERMLGHRTRLAQEQPSRWHEEEDQELARYSDAAERWDAGTARIMTLARRGILPVAIIATLPGVLAGSSTATIAVGVGAALLGARAVTSMTVGALALIGSRVLFDGVRPMLEAARLARAVGATKEDDDGVPQVAPLTSSEAPSRNQALLEVRDVYFKHPASPRAVLEGASLSIRPGERVLLEGPSGSGKSTLASILTGLRRQGSGVVLLRGLDMSTWTSDGWGAQIAGAPQFHENHVVSGTLAMNLLLGRAWPHTQDDMKLARELCEELGLGDLLQRMPAGILQMVGERGWQLSHGEQSRIFVARALLQRVQVVVLDEAFGALDPVTMRKVMNCVNARAPTLIVIAHP</sequence>
<evidence type="ECO:0000256" key="6">
    <source>
        <dbReference type="ARBA" id="ARBA00023136"/>
    </source>
</evidence>
<keyword evidence="2 7" id="KW-0812">Transmembrane</keyword>
<comment type="subcellular location">
    <subcellularLocation>
        <location evidence="1">Cell membrane</location>
        <topology evidence="1">Multi-pass membrane protein</topology>
    </subcellularLocation>
</comment>
<proteinExistence type="predicted"/>
<dbReference type="PANTHER" id="PTHR24221">
    <property type="entry name" value="ATP-BINDING CASSETTE SUB-FAMILY B"/>
    <property type="match status" value="1"/>
</dbReference>
<evidence type="ECO:0000256" key="7">
    <source>
        <dbReference type="SAM" id="Phobius"/>
    </source>
</evidence>
<keyword evidence="5 7" id="KW-1133">Transmembrane helix</keyword>